<dbReference type="EMBL" id="BAABFT010000007">
    <property type="protein sequence ID" value="GAA4326287.1"/>
    <property type="molecule type" value="Genomic_DNA"/>
</dbReference>
<dbReference type="InterPro" id="IPR018534">
    <property type="entry name" value="Tet_reg_excision_RteC"/>
</dbReference>
<proteinExistence type="predicted"/>
<sequence length="285" mass="33853">MESILMINEWSRKVFEQMLGELEKRGELASGSLIMLTERINIIRQYLVELRTYLGSYSFESISEEIRFFKETKPMFYSRHIFEVMHARFLKSMPIGTDEQVGRYLDSELIRVNLYFERYSFYYDYYRYGGDELDQVYFLRGPKAAMVYQSEFPELYTDLSTGLDYLFAKFRAYEQLREIILEQISSPGRTNPTKHVEFKGMLKWTGAVVNIVELAYGIWLTGQINNGNVSLNQIVRWLEESLQLKIGIVQRRFTEIESRKRTSQTQYIEQMRKAILEKIHQDSAR</sequence>
<protein>
    <submittedName>
        <fullName evidence="1">RteC domain-containing protein</fullName>
    </submittedName>
</protein>
<name>A0ABP8GKY5_9SPHI</name>
<keyword evidence="2" id="KW-1185">Reference proteome</keyword>
<dbReference type="RefSeq" id="WP_345211822.1">
    <property type="nucleotide sequence ID" value="NZ_BAABFT010000007.1"/>
</dbReference>
<comment type="caution">
    <text evidence="1">The sequence shown here is derived from an EMBL/GenBank/DDBJ whole genome shotgun (WGS) entry which is preliminary data.</text>
</comment>
<gene>
    <name evidence="1" type="ORF">GCM10023149_28980</name>
</gene>
<accession>A0ABP8GKY5</accession>
<evidence type="ECO:0000313" key="2">
    <source>
        <dbReference type="Proteomes" id="UP001500582"/>
    </source>
</evidence>
<evidence type="ECO:0000313" key="1">
    <source>
        <dbReference type="EMBL" id="GAA4326287.1"/>
    </source>
</evidence>
<organism evidence="1 2">
    <name type="scientific">Mucilaginibacter gynuensis</name>
    <dbReference type="NCBI Taxonomy" id="1302236"/>
    <lineage>
        <taxon>Bacteria</taxon>
        <taxon>Pseudomonadati</taxon>
        <taxon>Bacteroidota</taxon>
        <taxon>Sphingobacteriia</taxon>
        <taxon>Sphingobacteriales</taxon>
        <taxon>Sphingobacteriaceae</taxon>
        <taxon>Mucilaginibacter</taxon>
    </lineage>
</organism>
<reference evidence="2" key="1">
    <citation type="journal article" date="2019" name="Int. J. Syst. Evol. Microbiol.">
        <title>The Global Catalogue of Microorganisms (GCM) 10K type strain sequencing project: providing services to taxonomists for standard genome sequencing and annotation.</title>
        <authorList>
            <consortium name="The Broad Institute Genomics Platform"/>
            <consortium name="The Broad Institute Genome Sequencing Center for Infectious Disease"/>
            <person name="Wu L."/>
            <person name="Ma J."/>
        </authorList>
    </citation>
    <scope>NUCLEOTIDE SEQUENCE [LARGE SCALE GENOMIC DNA]</scope>
    <source>
        <strain evidence="2">JCM 17705</strain>
    </source>
</reference>
<dbReference type="Pfam" id="PF09357">
    <property type="entry name" value="RteC"/>
    <property type="match status" value="1"/>
</dbReference>
<dbReference type="Proteomes" id="UP001500582">
    <property type="component" value="Unassembled WGS sequence"/>
</dbReference>